<reference evidence="2 3" key="1">
    <citation type="submission" date="2007-06" db="EMBL/GenBank/DDBJ databases">
        <authorList>
            <person name="Shimkets L."/>
            <person name="Ferriera S."/>
            <person name="Johnson J."/>
            <person name="Kravitz S."/>
            <person name="Beeson K."/>
            <person name="Sutton G."/>
            <person name="Rogers Y.-H."/>
            <person name="Friedman R."/>
            <person name="Frazier M."/>
            <person name="Venter J.C."/>
        </authorList>
    </citation>
    <scope>NUCLEOTIDE SEQUENCE [LARGE SCALE GENOMIC DNA]</scope>
    <source>
        <strain evidence="2 3">SIR-1</strain>
    </source>
</reference>
<feature type="compositionally biased region" description="Low complexity" evidence="1">
    <location>
        <begin position="33"/>
        <end position="45"/>
    </location>
</feature>
<accession>A6GCS1</accession>
<dbReference type="InterPro" id="IPR012291">
    <property type="entry name" value="CBM2_carb-bd_dom_sf"/>
</dbReference>
<dbReference type="SUPFAM" id="SSF49384">
    <property type="entry name" value="Carbohydrate-binding domain"/>
    <property type="match status" value="1"/>
</dbReference>
<feature type="compositionally biased region" description="Acidic residues" evidence="1">
    <location>
        <begin position="22"/>
        <end position="32"/>
    </location>
</feature>
<proteinExistence type="predicted"/>
<feature type="region of interest" description="Disordered" evidence="1">
    <location>
        <begin position="1"/>
        <end position="89"/>
    </location>
</feature>
<organism evidence="2 3">
    <name type="scientific">Plesiocystis pacifica SIR-1</name>
    <dbReference type="NCBI Taxonomy" id="391625"/>
    <lineage>
        <taxon>Bacteria</taxon>
        <taxon>Pseudomonadati</taxon>
        <taxon>Myxococcota</taxon>
        <taxon>Polyangia</taxon>
        <taxon>Nannocystales</taxon>
        <taxon>Nannocystaceae</taxon>
        <taxon>Plesiocystis</taxon>
    </lineage>
</organism>
<protein>
    <recommendedName>
        <fullName evidence="4">CBM2 domain-containing protein</fullName>
    </recommendedName>
</protein>
<evidence type="ECO:0008006" key="4">
    <source>
        <dbReference type="Google" id="ProtNLM"/>
    </source>
</evidence>
<dbReference type="GO" id="GO:0004553">
    <property type="term" value="F:hydrolase activity, hydrolyzing O-glycosyl compounds"/>
    <property type="evidence" value="ECO:0007669"/>
    <property type="project" value="InterPro"/>
</dbReference>
<dbReference type="InterPro" id="IPR008965">
    <property type="entry name" value="CBM2/CBM3_carb-bd_dom_sf"/>
</dbReference>
<evidence type="ECO:0000256" key="1">
    <source>
        <dbReference type="SAM" id="MobiDB-lite"/>
    </source>
</evidence>
<sequence>MHQLGQVDAGDEGAQDAATEAWGDESDSDSTETETGSTDSGSTETESTETESTETESTETDTGTESSESMDTETDGSEDTGGPVPEPCEIVDLGGTEGITVEFAPMNDWEDGACRYVYLTNESTENLVWTRDLRFGGEMNNCWNTEFEELSPTDWSFTGTAAASNVVVLEGQTIQFGCCMACMPGE</sequence>
<dbReference type="Gene3D" id="2.60.40.290">
    <property type="match status" value="1"/>
</dbReference>
<dbReference type="Proteomes" id="UP000005801">
    <property type="component" value="Unassembled WGS sequence"/>
</dbReference>
<comment type="caution">
    <text evidence="2">The sequence shown here is derived from an EMBL/GenBank/DDBJ whole genome shotgun (WGS) entry which is preliminary data.</text>
</comment>
<dbReference type="AlphaFoldDB" id="A6GCS1"/>
<feature type="compositionally biased region" description="Acidic residues" evidence="1">
    <location>
        <begin position="68"/>
        <end position="78"/>
    </location>
</feature>
<keyword evidence="3" id="KW-1185">Reference proteome</keyword>
<evidence type="ECO:0000313" key="3">
    <source>
        <dbReference type="Proteomes" id="UP000005801"/>
    </source>
</evidence>
<dbReference type="RefSeq" id="WP_006974512.1">
    <property type="nucleotide sequence ID" value="NZ_ABCS01000067.1"/>
</dbReference>
<evidence type="ECO:0000313" key="2">
    <source>
        <dbReference type="EMBL" id="EDM76337.1"/>
    </source>
</evidence>
<dbReference type="EMBL" id="ABCS01000067">
    <property type="protein sequence ID" value="EDM76337.1"/>
    <property type="molecule type" value="Genomic_DNA"/>
</dbReference>
<name>A6GCS1_9BACT</name>
<gene>
    <name evidence="2" type="ORF">PPSIR1_18562</name>
</gene>
<feature type="compositionally biased region" description="Acidic residues" evidence="1">
    <location>
        <begin position="46"/>
        <end position="59"/>
    </location>
</feature>
<dbReference type="OrthoDB" id="9904746at2"/>
<dbReference type="GO" id="GO:0030247">
    <property type="term" value="F:polysaccharide binding"/>
    <property type="evidence" value="ECO:0007669"/>
    <property type="project" value="InterPro"/>
</dbReference>